<accession>A0A245ZV35</accession>
<dbReference type="Proteomes" id="UP000197290">
    <property type="component" value="Unassembled WGS sequence"/>
</dbReference>
<dbReference type="OrthoDB" id="191143at2"/>
<gene>
    <name evidence="2" type="ORF">SPDO_04610</name>
</gene>
<feature type="chain" id="PRO_5012625314" description="MetA-pathway of phenol degradation" evidence="1">
    <location>
        <begin position="30"/>
        <end position="297"/>
    </location>
</feature>
<comment type="caution">
    <text evidence="2">The sequence shown here is derived from an EMBL/GenBank/DDBJ whole genome shotgun (WGS) entry which is preliminary data.</text>
</comment>
<dbReference type="EMBL" id="NBBI01000001">
    <property type="protein sequence ID" value="OWK33580.1"/>
    <property type="molecule type" value="Genomic_DNA"/>
</dbReference>
<protein>
    <recommendedName>
        <fullName evidence="4">MetA-pathway of phenol degradation</fullName>
    </recommendedName>
</protein>
<feature type="signal peptide" evidence="1">
    <location>
        <begin position="1"/>
        <end position="29"/>
    </location>
</feature>
<reference evidence="2 3" key="1">
    <citation type="submission" date="2017-03" db="EMBL/GenBank/DDBJ databases">
        <title>Genome sequence of Sphingomonas dokdonensis DSM 21029.</title>
        <authorList>
            <person name="Poehlein A."/>
            <person name="Wuebbeler J.H."/>
            <person name="Steinbuechel A."/>
            <person name="Daniel R."/>
        </authorList>
    </citation>
    <scope>NUCLEOTIDE SEQUENCE [LARGE SCALE GENOMIC DNA]</scope>
    <source>
        <strain evidence="2 3">DSM 21029</strain>
    </source>
</reference>
<dbReference type="RefSeq" id="WP_088365811.1">
    <property type="nucleotide sequence ID" value="NZ_NBBI01000001.1"/>
</dbReference>
<keyword evidence="3" id="KW-1185">Reference proteome</keyword>
<dbReference type="Pfam" id="PF13557">
    <property type="entry name" value="Phenol_MetA_deg"/>
    <property type="match status" value="1"/>
</dbReference>
<evidence type="ECO:0000313" key="2">
    <source>
        <dbReference type="EMBL" id="OWK33580.1"/>
    </source>
</evidence>
<proteinExistence type="predicted"/>
<evidence type="ECO:0000256" key="1">
    <source>
        <dbReference type="SAM" id="SignalP"/>
    </source>
</evidence>
<sequence length="297" mass="32260">MTLRISMTRLVAAATIGFGPVVLAMPATAQAIDAGDYVPAPDGTQLGLVYLQYANAGALYRDGKKVDDDAELESAISILRYVGFTKIGGMTFDYQVLQPFGHLAGGGSTKSLGKTTGFGDTILVGTLWLHEDAEHQSYFGVTPYLFLPTGDYRASRALNLGENRWKGSLQAVYSKGFGKHFIAELSGDVMIYGNNDDAGAASDDLTQKATVRIQGFARFPLDARNELNARIMHVTGGETKINGIEQNNVTRTTSLLGTWRHNFTPKWQIMTQVGADVAVRNGFKEGVRGQIRLLRVF</sequence>
<organism evidence="2 3">
    <name type="scientific">Sphingomonas dokdonensis</name>
    <dbReference type="NCBI Taxonomy" id="344880"/>
    <lineage>
        <taxon>Bacteria</taxon>
        <taxon>Pseudomonadati</taxon>
        <taxon>Pseudomonadota</taxon>
        <taxon>Alphaproteobacteria</taxon>
        <taxon>Sphingomonadales</taxon>
        <taxon>Sphingomonadaceae</taxon>
        <taxon>Sphingomonas</taxon>
    </lineage>
</organism>
<name>A0A245ZV35_9SPHN</name>
<dbReference type="InterPro" id="IPR025737">
    <property type="entry name" value="FApF"/>
</dbReference>
<evidence type="ECO:0008006" key="4">
    <source>
        <dbReference type="Google" id="ProtNLM"/>
    </source>
</evidence>
<dbReference type="AlphaFoldDB" id="A0A245ZV35"/>
<keyword evidence="1" id="KW-0732">Signal</keyword>
<evidence type="ECO:0000313" key="3">
    <source>
        <dbReference type="Proteomes" id="UP000197290"/>
    </source>
</evidence>